<proteinExistence type="predicted"/>
<dbReference type="Proteomes" id="UP000215483">
    <property type="component" value="Unassembled WGS sequence"/>
</dbReference>
<gene>
    <name evidence="2" type="ORF">BEK98_39125</name>
</gene>
<feature type="compositionally biased region" description="Basic and acidic residues" evidence="1">
    <location>
        <begin position="109"/>
        <end position="118"/>
    </location>
</feature>
<evidence type="ECO:0000256" key="1">
    <source>
        <dbReference type="SAM" id="MobiDB-lite"/>
    </source>
</evidence>
<comment type="caution">
    <text evidence="2">The sequence shown here is derived from an EMBL/GenBank/DDBJ whole genome shotgun (WGS) entry which is preliminary data.</text>
</comment>
<protein>
    <submittedName>
        <fullName evidence="2">Uncharacterized protein</fullName>
    </submittedName>
</protein>
<reference evidence="2 3" key="1">
    <citation type="submission" date="2016-07" db="EMBL/GenBank/DDBJ databases">
        <title>Draft genome of Streptomyces diastatochromogenes.</title>
        <authorList>
            <person name="Podduturi R."/>
            <person name="Lukassen M.B."/>
            <person name="Clausen N."/>
            <person name="Nielsen J.L."/>
            <person name="Jorgensen N.O."/>
        </authorList>
    </citation>
    <scope>NUCLEOTIDE SEQUENCE [LARGE SCALE GENOMIC DNA]</scope>
    <source>
        <strain evidence="2 3">DSM 40608</strain>
    </source>
</reference>
<evidence type="ECO:0000313" key="3">
    <source>
        <dbReference type="Proteomes" id="UP000215483"/>
    </source>
</evidence>
<keyword evidence="3" id="KW-1185">Reference proteome</keyword>
<dbReference type="AlphaFoldDB" id="A0A233S0S7"/>
<organism evidence="2 3">
    <name type="scientific">Streptomyces diastatochromogenes</name>
    <dbReference type="NCBI Taxonomy" id="42236"/>
    <lineage>
        <taxon>Bacteria</taxon>
        <taxon>Bacillati</taxon>
        <taxon>Actinomycetota</taxon>
        <taxon>Actinomycetes</taxon>
        <taxon>Kitasatosporales</taxon>
        <taxon>Streptomycetaceae</taxon>
        <taxon>Streptomyces</taxon>
    </lineage>
</organism>
<name>A0A233S0S7_STRDA</name>
<feature type="region of interest" description="Disordered" evidence="1">
    <location>
        <begin position="85"/>
        <end position="140"/>
    </location>
</feature>
<dbReference type="EMBL" id="MCGQ01000048">
    <property type="protein sequence ID" value="OXY89203.1"/>
    <property type="molecule type" value="Genomic_DNA"/>
</dbReference>
<sequence>MSPDNLGETTHRHLSPLVGLFPGGSTPADIVAGATALPVQWRQQRHRSPPLRHRGIFQIDTNFGTPAATVEMLLYSRPGRLELLPRPARRLGRRRGPRRLRRRPAPAGRETHRGADPQHRRHHDLRGIRRHVPDGPPRAR</sequence>
<feature type="compositionally biased region" description="Basic residues" evidence="1">
    <location>
        <begin position="87"/>
        <end position="104"/>
    </location>
</feature>
<accession>A0A233S0S7</accession>
<evidence type="ECO:0000313" key="2">
    <source>
        <dbReference type="EMBL" id="OXY89203.1"/>
    </source>
</evidence>